<dbReference type="GO" id="GO:0043484">
    <property type="term" value="P:regulation of RNA splicing"/>
    <property type="evidence" value="ECO:0007669"/>
    <property type="project" value="TreeGrafter"/>
</dbReference>
<dbReference type="OrthoDB" id="6285980at2759"/>
<dbReference type="PROSITE" id="PS50103">
    <property type="entry name" value="ZF_C3H1"/>
    <property type="match status" value="4"/>
</dbReference>
<evidence type="ECO:0000256" key="8">
    <source>
        <dbReference type="PROSITE-ProRule" id="PRU00723"/>
    </source>
</evidence>
<feature type="domain" description="C3H1-type" evidence="10">
    <location>
        <begin position="17"/>
        <end position="45"/>
    </location>
</feature>
<dbReference type="RefSeq" id="XP_014470983.1">
    <property type="nucleotide sequence ID" value="XM_014615497.1"/>
</dbReference>
<feature type="compositionally biased region" description="Low complexity" evidence="9">
    <location>
        <begin position="500"/>
        <end position="517"/>
    </location>
</feature>
<feature type="zinc finger region" description="C3H1-type" evidence="8">
    <location>
        <begin position="51"/>
        <end position="79"/>
    </location>
</feature>
<dbReference type="PANTHER" id="PTHR12675:SF12">
    <property type="entry name" value="PROTEIN MUSCLEBLIND"/>
    <property type="match status" value="1"/>
</dbReference>
<dbReference type="KEGG" id="dqu:106742511"/>
<evidence type="ECO:0000256" key="1">
    <source>
        <dbReference type="ARBA" id="ARBA00004123"/>
    </source>
</evidence>
<name>A0A6P3WYH9_DINQU</name>
<evidence type="ECO:0000313" key="12">
    <source>
        <dbReference type="RefSeq" id="XP_014470982.1"/>
    </source>
</evidence>
<feature type="domain" description="C3H1-type" evidence="10">
    <location>
        <begin position="204"/>
        <end position="232"/>
    </location>
</feature>
<evidence type="ECO:0000313" key="13">
    <source>
        <dbReference type="RefSeq" id="XP_014470983.1"/>
    </source>
</evidence>
<comment type="subcellular location">
    <subcellularLocation>
        <location evidence="1">Nucleus</location>
    </subcellularLocation>
</comment>
<keyword evidence="6" id="KW-0539">Nucleus</keyword>
<dbReference type="Pfam" id="PF22628">
    <property type="entry name" value="zf-CCCH_10"/>
    <property type="match status" value="2"/>
</dbReference>
<feature type="compositionally biased region" description="Basic and acidic residues" evidence="9">
    <location>
        <begin position="483"/>
        <end position="496"/>
    </location>
</feature>
<dbReference type="Proteomes" id="UP000515204">
    <property type="component" value="Unplaced"/>
</dbReference>
<accession>A0A6P3WYH9</accession>
<keyword evidence="4 8" id="KW-0863">Zinc-finger</keyword>
<keyword evidence="3" id="KW-0677">Repeat</keyword>
<sequence length="803" mass="84533">MAMVNMTSLLNGKDSRWLQLEVCREFQRNKCTRPDTECKFAHPPANVEVQNGRVTACYDSIKGRCNREKPPCKYFHPPQHLKDQLLINGRNHLALKNALMQQMGLTPGQPLVPGQVPAVEATAPPAPHHHLQQQIQQQLLATHAFMATNPYLTGMPQVGNTYSPYFAPSPIMPAIMGPADPTGVGSPLGVVPQTVAMPQKMPRTDRLEVCREFQRGACKRGETECRFAHPLETVQANEDGSVTVCMDAVKGRCNRDPCRYFHPPLHLQAHIKAAQSRASIATATMPTNVTGIDALAGGVSGVPATAMPGGLQSAGMASIELGKKRMRDSNDDLLMMDMKSVGSFYYENFTFPGMVPYKRPAADKSGVPVYQPTGATTYQQLMQLQQPFVPVSCEYTGTPPLPTQTSNQSVVQPPNVQSNHHAMVVQSSSSQGAAGATVNNCADANNGVLMDPCNNPPPPPPTADNNSNNNNGNNKQPVTAQNHDAENARNSPELKHPSPSSSLQQQQLHQHQQQQQINQLALSAAACVPPAMSPLTSMAGLTSMPGVVNMASMASMASMANMPSITNMSSVGSYNASNMASLNMLNSLGMASGLPASALDPAALAKEVAQKNYAKAIKLSQAPQSYAGISQLAALNYTGVALNKQNLVNPAAAAAAAAAGNPAVAAGLQATAATPRPVIPGLAGIPGALTSPLSAGILAYSRPPPTATPINPYSLIRQQILPNPYVQASIPTVPGATVQTTPYVQNPYAVLPGVAGVPAGVAAAGVPQIPQIGNPATIAAQPQVAIPVSSGVIMQPYKKMKTS</sequence>
<feature type="domain" description="C3H1-type" evidence="10">
    <location>
        <begin position="51"/>
        <end position="79"/>
    </location>
</feature>
<evidence type="ECO:0000256" key="2">
    <source>
        <dbReference type="ARBA" id="ARBA00022723"/>
    </source>
</evidence>
<evidence type="ECO:0000256" key="4">
    <source>
        <dbReference type="ARBA" id="ARBA00022771"/>
    </source>
</evidence>
<dbReference type="GO" id="GO:0005737">
    <property type="term" value="C:cytoplasm"/>
    <property type="evidence" value="ECO:0007669"/>
    <property type="project" value="TreeGrafter"/>
</dbReference>
<proteinExistence type="inferred from homology"/>
<dbReference type="GO" id="GO:0005654">
    <property type="term" value="C:nucleoplasm"/>
    <property type="evidence" value="ECO:0007669"/>
    <property type="project" value="TreeGrafter"/>
</dbReference>
<dbReference type="SMART" id="SM00356">
    <property type="entry name" value="ZnF_C3H1"/>
    <property type="match status" value="4"/>
</dbReference>
<dbReference type="GO" id="GO:0008270">
    <property type="term" value="F:zinc ion binding"/>
    <property type="evidence" value="ECO:0007669"/>
    <property type="project" value="UniProtKB-KW"/>
</dbReference>
<evidence type="ECO:0000256" key="6">
    <source>
        <dbReference type="ARBA" id="ARBA00023242"/>
    </source>
</evidence>
<dbReference type="GO" id="GO:0003723">
    <property type="term" value="F:RNA binding"/>
    <property type="evidence" value="ECO:0007669"/>
    <property type="project" value="TreeGrafter"/>
</dbReference>
<feature type="zinc finger region" description="C3H1-type" evidence="8">
    <location>
        <begin position="204"/>
        <end position="232"/>
    </location>
</feature>
<dbReference type="RefSeq" id="XP_014470982.1">
    <property type="nucleotide sequence ID" value="XM_014615496.1"/>
</dbReference>
<evidence type="ECO:0000256" key="9">
    <source>
        <dbReference type="SAM" id="MobiDB-lite"/>
    </source>
</evidence>
<evidence type="ECO:0000313" key="11">
    <source>
        <dbReference type="Proteomes" id="UP000515204"/>
    </source>
</evidence>
<dbReference type="Pfam" id="PF00642">
    <property type="entry name" value="zf-CCCH"/>
    <property type="match status" value="1"/>
</dbReference>
<dbReference type="PANTHER" id="PTHR12675">
    <property type="entry name" value="MUSCLEBLIND-LIKE PROTEIN"/>
    <property type="match status" value="1"/>
</dbReference>
<evidence type="ECO:0000256" key="7">
    <source>
        <dbReference type="ARBA" id="ARBA00038226"/>
    </source>
</evidence>
<dbReference type="InterPro" id="IPR054429">
    <property type="entry name" value="Znf-CCCH_Muscleblind-like"/>
</dbReference>
<keyword evidence="2 8" id="KW-0479">Metal-binding</keyword>
<feature type="zinc finger region" description="C3H1-type" evidence="8">
    <location>
        <begin position="17"/>
        <end position="45"/>
    </location>
</feature>
<evidence type="ECO:0000256" key="3">
    <source>
        <dbReference type="ARBA" id="ARBA00022737"/>
    </source>
</evidence>
<feature type="zinc finger region" description="C3H1-type" evidence="8">
    <location>
        <begin position="239"/>
        <end position="265"/>
    </location>
</feature>
<keyword evidence="11" id="KW-1185">Reference proteome</keyword>
<feature type="region of interest" description="Disordered" evidence="9">
    <location>
        <begin position="449"/>
        <end position="517"/>
    </location>
</feature>
<gene>
    <name evidence="12 13" type="primary">LOC106742511</name>
</gene>
<feature type="domain" description="C3H1-type" evidence="10">
    <location>
        <begin position="239"/>
        <end position="265"/>
    </location>
</feature>
<protein>
    <submittedName>
        <fullName evidence="12 13">Uncharacterized protein LOC106742511 isoform X1</fullName>
    </submittedName>
</protein>
<dbReference type="GeneID" id="106742511"/>
<dbReference type="FunFam" id="3.30.1370.210:FF:000005">
    <property type="entry name" value="Muscleblind, isoform M"/>
    <property type="match status" value="1"/>
</dbReference>
<dbReference type="InterPro" id="IPR000571">
    <property type="entry name" value="Znf_CCCH"/>
</dbReference>
<dbReference type="AlphaFoldDB" id="A0A6P3WYH9"/>
<comment type="similarity">
    <text evidence="7">Belongs to the muscleblind family.</text>
</comment>
<evidence type="ECO:0000256" key="5">
    <source>
        <dbReference type="ARBA" id="ARBA00022833"/>
    </source>
</evidence>
<feature type="compositionally biased region" description="Low complexity" evidence="9">
    <location>
        <begin position="463"/>
        <end position="477"/>
    </location>
</feature>
<reference evidence="12 13" key="1">
    <citation type="submission" date="2025-04" db="UniProtKB">
        <authorList>
            <consortium name="RefSeq"/>
        </authorList>
    </citation>
    <scope>IDENTIFICATION</scope>
</reference>
<dbReference type="Gene3D" id="3.30.1370.210">
    <property type="match status" value="2"/>
</dbReference>
<evidence type="ECO:0000259" key="10">
    <source>
        <dbReference type="PROSITE" id="PS50103"/>
    </source>
</evidence>
<organism evidence="11 12">
    <name type="scientific">Dinoponera quadriceps</name>
    <name type="common">South American ant</name>
    <dbReference type="NCBI Taxonomy" id="609295"/>
    <lineage>
        <taxon>Eukaryota</taxon>
        <taxon>Metazoa</taxon>
        <taxon>Ecdysozoa</taxon>
        <taxon>Arthropoda</taxon>
        <taxon>Hexapoda</taxon>
        <taxon>Insecta</taxon>
        <taxon>Pterygota</taxon>
        <taxon>Neoptera</taxon>
        <taxon>Endopterygota</taxon>
        <taxon>Hymenoptera</taxon>
        <taxon>Apocrita</taxon>
        <taxon>Aculeata</taxon>
        <taxon>Formicoidea</taxon>
        <taxon>Formicidae</taxon>
        <taxon>Ponerinae</taxon>
        <taxon>Ponerini</taxon>
        <taxon>Dinoponera</taxon>
    </lineage>
</organism>
<keyword evidence="5 8" id="KW-0862">Zinc</keyword>